<dbReference type="AlphaFoldDB" id="A0A1H4E8P4"/>
<dbReference type="InterPro" id="IPR011335">
    <property type="entry name" value="Restrct_endonuc-II-like"/>
</dbReference>
<dbReference type="OrthoDB" id="9794876at2"/>
<dbReference type="STRING" id="152573.SAMN04488051_106284"/>
<keyword evidence="3" id="KW-0255">Endonuclease</keyword>
<protein>
    <recommendedName>
        <fullName evidence="2">UPF0102 protein SAMN04488051_106284</fullName>
    </recommendedName>
</protein>
<proteinExistence type="inferred from homology"/>
<dbReference type="Proteomes" id="UP000198773">
    <property type="component" value="Unassembled WGS sequence"/>
</dbReference>
<dbReference type="HAMAP" id="MF_00048">
    <property type="entry name" value="UPF0102"/>
    <property type="match status" value="1"/>
</dbReference>
<dbReference type="InterPro" id="IPR011856">
    <property type="entry name" value="tRNA_endonuc-like_dom_sf"/>
</dbReference>
<dbReference type="GO" id="GO:0004519">
    <property type="term" value="F:endonuclease activity"/>
    <property type="evidence" value="ECO:0007669"/>
    <property type="project" value="UniProtKB-KW"/>
</dbReference>
<dbReference type="RefSeq" id="WP_091343654.1">
    <property type="nucleotide sequence ID" value="NZ_FNRM01000006.1"/>
</dbReference>
<keyword evidence="3" id="KW-0540">Nuclease</keyword>
<name>A0A1H4E8P4_ALKAM</name>
<sequence length="116" mass="13272">MANTLGIVYEQLAEQYLQQQGLKTVARNFTTKLGELDLVMRLHDQLIFVEVKYRSSEAYGGASAAISYRQQQKLLRTAQLYLQRSRHQGPCRFDVLTISGSEPYQFNWIQNAIVAS</sequence>
<dbReference type="Gene3D" id="3.40.1350.10">
    <property type="match status" value="1"/>
</dbReference>
<dbReference type="EMBL" id="FNRM01000006">
    <property type="protein sequence ID" value="SEA81444.1"/>
    <property type="molecule type" value="Genomic_DNA"/>
</dbReference>
<dbReference type="CDD" id="cd20736">
    <property type="entry name" value="PoNe_Nuclease"/>
    <property type="match status" value="1"/>
</dbReference>
<evidence type="ECO:0000313" key="4">
    <source>
        <dbReference type="Proteomes" id="UP000198773"/>
    </source>
</evidence>
<dbReference type="PANTHER" id="PTHR34039">
    <property type="entry name" value="UPF0102 PROTEIN YRAN"/>
    <property type="match status" value="1"/>
</dbReference>
<reference evidence="3 4" key="1">
    <citation type="submission" date="2016-10" db="EMBL/GenBank/DDBJ databases">
        <authorList>
            <person name="de Groot N.N."/>
        </authorList>
    </citation>
    <scope>NUCLEOTIDE SEQUENCE [LARGE SCALE GENOMIC DNA]</scope>
    <source>
        <strain evidence="3 4">CGMCC 1.3430</strain>
    </source>
</reference>
<keyword evidence="4" id="KW-1185">Reference proteome</keyword>
<comment type="similarity">
    <text evidence="1 2">Belongs to the UPF0102 family.</text>
</comment>
<dbReference type="PANTHER" id="PTHR34039:SF1">
    <property type="entry name" value="UPF0102 PROTEIN YRAN"/>
    <property type="match status" value="1"/>
</dbReference>
<dbReference type="NCBIfam" id="NF009150">
    <property type="entry name" value="PRK12497.1-3"/>
    <property type="match status" value="1"/>
</dbReference>
<accession>A0A1H4E8P4</accession>
<evidence type="ECO:0000256" key="1">
    <source>
        <dbReference type="ARBA" id="ARBA00006738"/>
    </source>
</evidence>
<keyword evidence="3" id="KW-0378">Hydrolase</keyword>
<gene>
    <name evidence="3" type="ORF">SAMN04488051_106284</name>
</gene>
<evidence type="ECO:0000313" key="3">
    <source>
        <dbReference type="EMBL" id="SEA81444.1"/>
    </source>
</evidence>
<evidence type="ECO:0000256" key="2">
    <source>
        <dbReference type="HAMAP-Rule" id="MF_00048"/>
    </source>
</evidence>
<dbReference type="SUPFAM" id="SSF52980">
    <property type="entry name" value="Restriction endonuclease-like"/>
    <property type="match status" value="1"/>
</dbReference>
<dbReference type="InterPro" id="IPR003509">
    <property type="entry name" value="UPF0102_YraN-like"/>
</dbReference>
<dbReference type="Pfam" id="PF02021">
    <property type="entry name" value="UPF0102"/>
    <property type="match status" value="1"/>
</dbReference>
<organism evidence="3 4">
    <name type="scientific">Alkalimonas amylolytica</name>
    <dbReference type="NCBI Taxonomy" id="152573"/>
    <lineage>
        <taxon>Bacteria</taxon>
        <taxon>Pseudomonadati</taxon>
        <taxon>Pseudomonadota</taxon>
        <taxon>Gammaproteobacteria</taxon>
        <taxon>Alkalimonas</taxon>
    </lineage>
</organism>
<dbReference type="NCBIfam" id="TIGR00252">
    <property type="entry name" value="YraN family protein"/>
    <property type="match status" value="1"/>
</dbReference>
<dbReference type="GO" id="GO:0003676">
    <property type="term" value="F:nucleic acid binding"/>
    <property type="evidence" value="ECO:0007669"/>
    <property type="project" value="InterPro"/>
</dbReference>